<keyword evidence="3" id="KW-1185">Reference proteome</keyword>
<dbReference type="Proteomes" id="UP000594034">
    <property type="component" value="Chromosome"/>
</dbReference>
<sequence>MGRYQCQPADERRLSISLHRPGWPSSRRQLPCQVPWRALTLRLCEVAEQDEPALLRAYAMLGEQSRYLRFMRMLAEPTAEQLAWFTRYPRERQLALLLKTPEGEVIAHAQSVRRRCPERAEFACVVADAWQGQGLGRALLLTLALLAREQGVEEWVAEVLSENRPMLTLLRGLGLPLSCVTGGATQVVRLDLTALDPWRSATKGE</sequence>
<dbReference type="Pfam" id="PF00583">
    <property type="entry name" value="Acetyltransf_1"/>
    <property type="match status" value="1"/>
</dbReference>
<dbReference type="PROSITE" id="PS51186">
    <property type="entry name" value="GNAT"/>
    <property type="match status" value="1"/>
</dbReference>
<dbReference type="InterPro" id="IPR016181">
    <property type="entry name" value="Acyl_CoA_acyltransferase"/>
</dbReference>
<evidence type="ECO:0000313" key="3">
    <source>
        <dbReference type="Proteomes" id="UP000594034"/>
    </source>
</evidence>
<protein>
    <submittedName>
        <fullName evidence="2">GNAT family N-acetyltransferase</fullName>
    </submittedName>
</protein>
<dbReference type="InterPro" id="IPR000182">
    <property type="entry name" value="GNAT_dom"/>
</dbReference>
<proteinExistence type="predicted"/>
<dbReference type="Gene3D" id="3.40.630.30">
    <property type="match status" value="1"/>
</dbReference>
<dbReference type="RefSeq" id="WP_193004197.1">
    <property type="nucleotide sequence ID" value="NZ_CP040449.1"/>
</dbReference>
<dbReference type="AlphaFoldDB" id="A0A5J6WV42"/>
<reference evidence="2 3" key="1">
    <citation type="submission" date="2019-05" db="EMBL/GenBank/DDBJ databases">
        <title>OXA-830, a novel chromosomally encoded expanded-spectrum class D beta-lactamase in Aeromonas simiae.</title>
        <authorList>
            <person name="Zhou W."/>
            <person name="Chen Q."/>
        </authorList>
    </citation>
    <scope>NUCLEOTIDE SEQUENCE [LARGE SCALE GENOMIC DNA]</scope>
    <source>
        <strain evidence="2 3">A6</strain>
    </source>
</reference>
<name>A0A5J6WV42_9GAMM</name>
<dbReference type="EMBL" id="CP040449">
    <property type="protein sequence ID" value="QFI54772.1"/>
    <property type="molecule type" value="Genomic_DNA"/>
</dbReference>
<feature type="domain" description="N-acetyltransferase" evidence="1">
    <location>
        <begin position="41"/>
        <end position="202"/>
    </location>
</feature>
<evidence type="ECO:0000313" key="2">
    <source>
        <dbReference type="EMBL" id="QFI54772.1"/>
    </source>
</evidence>
<organism evidence="2 3">
    <name type="scientific">Aeromonas simiae</name>
    <dbReference type="NCBI Taxonomy" id="218936"/>
    <lineage>
        <taxon>Bacteria</taxon>
        <taxon>Pseudomonadati</taxon>
        <taxon>Pseudomonadota</taxon>
        <taxon>Gammaproteobacteria</taxon>
        <taxon>Aeromonadales</taxon>
        <taxon>Aeromonadaceae</taxon>
        <taxon>Aeromonas</taxon>
    </lineage>
</organism>
<keyword evidence="2" id="KW-0808">Transferase</keyword>
<dbReference type="GO" id="GO:0016747">
    <property type="term" value="F:acyltransferase activity, transferring groups other than amino-acyl groups"/>
    <property type="evidence" value="ECO:0007669"/>
    <property type="project" value="InterPro"/>
</dbReference>
<dbReference type="KEGG" id="asim:FE240_08750"/>
<accession>A0A5J6WV42</accession>
<evidence type="ECO:0000259" key="1">
    <source>
        <dbReference type="PROSITE" id="PS51186"/>
    </source>
</evidence>
<dbReference type="SUPFAM" id="SSF55729">
    <property type="entry name" value="Acyl-CoA N-acyltransferases (Nat)"/>
    <property type="match status" value="1"/>
</dbReference>
<gene>
    <name evidence="2" type="ORF">FE240_08750</name>
</gene>